<dbReference type="GO" id="GO:0006310">
    <property type="term" value="P:DNA recombination"/>
    <property type="evidence" value="ECO:0007669"/>
    <property type="project" value="UniProtKB-KW"/>
</dbReference>
<evidence type="ECO:0000313" key="7">
    <source>
        <dbReference type="EMBL" id="SVA14242.1"/>
    </source>
</evidence>
<dbReference type="GO" id="GO:0005829">
    <property type="term" value="C:cytosol"/>
    <property type="evidence" value="ECO:0007669"/>
    <property type="project" value="TreeGrafter"/>
</dbReference>
<dbReference type="EMBL" id="UINC01004427">
    <property type="protein sequence ID" value="SVA14242.1"/>
    <property type="molecule type" value="Genomic_DNA"/>
</dbReference>
<evidence type="ECO:0000256" key="4">
    <source>
        <dbReference type="ARBA" id="ARBA00023125"/>
    </source>
</evidence>
<proteinExistence type="predicted"/>
<dbReference type="Pfam" id="PF00216">
    <property type="entry name" value="Bac_DNA_binding"/>
    <property type="match status" value="1"/>
</dbReference>
<dbReference type="InterPro" id="IPR005684">
    <property type="entry name" value="IHF_alpha"/>
</dbReference>
<dbReference type="PROSITE" id="PS00045">
    <property type="entry name" value="HISTONE_LIKE"/>
    <property type="match status" value="1"/>
</dbReference>
<dbReference type="GO" id="GO:0030527">
    <property type="term" value="F:structural constituent of chromatin"/>
    <property type="evidence" value="ECO:0007669"/>
    <property type="project" value="InterPro"/>
</dbReference>
<evidence type="ECO:0000256" key="1">
    <source>
        <dbReference type="ARBA" id="ARBA00018329"/>
    </source>
</evidence>
<evidence type="ECO:0000256" key="2">
    <source>
        <dbReference type="ARBA" id="ARBA00022845"/>
    </source>
</evidence>
<evidence type="ECO:0000256" key="5">
    <source>
        <dbReference type="ARBA" id="ARBA00023163"/>
    </source>
</evidence>
<keyword evidence="5" id="KW-0804">Transcription</keyword>
<reference evidence="7" key="1">
    <citation type="submission" date="2018-05" db="EMBL/GenBank/DDBJ databases">
        <authorList>
            <person name="Lanie J.A."/>
            <person name="Ng W.-L."/>
            <person name="Kazmierczak K.M."/>
            <person name="Andrzejewski T.M."/>
            <person name="Davidsen T.M."/>
            <person name="Wayne K.J."/>
            <person name="Tettelin H."/>
            <person name="Glass J.I."/>
            <person name="Rusch D."/>
            <person name="Podicherti R."/>
            <person name="Tsui H.-C.T."/>
            <person name="Winkler M.E."/>
        </authorList>
    </citation>
    <scope>NUCLEOTIDE SEQUENCE</scope>
</reference>
<dbReference type="GO" id="GO:0006355">
    <property type="term" value="P:regulation of DNA-templated transcription"/>
    <property type="evidence" value="ECO:0007669"/>
    <property type="project" value="InterPro"/>
</dbReference>
<dbReference type="InterPro" id="IPR020816">
    <property type="entry name" value="Histone-like_DNA-bd_CS"/>
</dbReference>
<dbReference type="PRINTS" id="PR01727">
    <property type="entry name" value="DNABINDINGHU"/>
</dbReference>
<organism evidence="7">
    <name type="scientific">marine metagenome</name>
    <dbReference type="NCBI Taxonomy" id="408172"/>
    <lineage>
        <taxon>unclassified sequences</taxon>
        <taxon>metagenomes</taxon>
        <taxon>ecological metagenomes</taxon>
    </lineage>
</organism>
<dbReference type="NCBIfam" id="NF001401">
    <property type="entry name" value="PRK00285.1"/>
    <property type="match status" value="1"/>
</dbReference>
<dbReference type="InterPro" id="IPR000119">
    <property type="entry name" value="Hist_DNA-bd"/>
</dbReference>
<dbReference type="AlphaFoldDB" id="A0A381TDL1"/>
<dbReference type="GO" id="GO:0006417">
    <property type="term" value="P:regulation of translation"/>
    <property type="evidence" value="ECO:0007669"/>
    <property type="project" value="UniProtKB-KW"/>
</dbReference>
<sequence length="96" mass="10931">MTKTLTRAELSEIIYSEVGISKTESAEIVDQFFEEIILDLVDGKSVKLTSFGTFLVKHKGQRIGRNPKTKEEAVIEPRRVTVFRASKELKGRVNYK</sequence>
<protein>
    <recommendedName>
        <fullName evidence="1">Integration host factor subunit alpha</fullName>
    </recommendedName>
</protein>
<dbReference type="SUPFAM" id="SSF47729">
    <property type="entry name" value="IHF-like DNA-binding proteins"/>
    <property type="match status" value="1"/>
</dbReference>
<keyword evidence="4" id="KW-0238">DNA-binding</keyword>
<dbReference type="InterPro" id="IPR010992">
    <property type="entry name" value="IHF-like_DNA-bd_dom_sf"/>
</dbReference>
<dbReference type="PANTHER" id="PTHR33175:SF2">
    <property type="entry name" value="INTEGRATION HOST FACTOR SUBUNIT ALPHA"/>
    <property type="match status" value="1"/>
</dbReference>
<keyword evidence="3" id="KW-0805">Transcription regulation</keyword>
<dbReference type="CDD" id="cd13835">
    <property type="entry name" value="IHF_A"/>
    <property type="match status" value="1"/>
</dbReference>
<name>A0A381TDL1_9ZZZZ</name>
<dbReference type="SMART" id="SM00411">
    <property type="entry name" value="BHL"/>
    <property type="match status" value="1"/>
</dbReference>
<gene>
    <name evidence="7" type="ORF">METZ01_LOCUS67096</name>
</gene>
<dbReference type="PANTHER" id="PTHR33175">
    <property type="entry name" value="DNA-BINDING PROTEIN HU"/>
    <property type="match status" value="1"/>
</dbReference>
<accession>A0A381TDL1</accession>
<evidence type="ECO:0000256" key="6">
    <source>
        <dbReference type="ARBA" id="ARBA00023172"/>
    </source>
</evidence>
<keyword evidence="2" id="KW-0810">Translation regulation</keyword>
<keyword evidence="6" id="KW-0233">DNA recombination</keyword>
<evidence type="ECO:0000256" key="3">
    <source>
        <dbReference type="ARBA" id="ARBA00023015"/>
    </source>
</evidence>
<dbReference type="Gene3D" id="4.10.520.10">
    <property type="entry name" value="IHF-like DNA-binding proteins"/>
    <property type="match status" value="1"/>
</dbReference>
<dbReference type="GO" id="GO:0009893">
    <property type="term" value="P:positive regulation of metabolic process"/>
    <property type="evidence" value="ECO:0007669"/>
    <property type="project" value="UniProtKB-ARBA"/>
</dbReference>
<dbReference type="GO" id="GO:0003677">
    <property type="term" value="F:DNA binding"/>
    <property type="evidence" value="ECO:0007669"/>
    <property type="project" value="UniProtKB-KW"/>
</dbReference>